<comment type="caution">
    <text evidence="2">The sequence shown here is derived from an EMBL/GenBank/DDBJ whole genome shotgun (WGS) entry which is preliminary data.</text>
</comment>
<evidence type="ECO:0000313" key="2">
    <source>
        <dbReference type="EMBL" id="ORY99821.1"/>
    </source>
</evidence>
<dbReference type="Gene3D" id="1.25.10.10">
    <property type="entry name" value="Leucine-rich Repeat Variant"/>
    <property type="match status" value="1"/>
</dbReference>
<gene>
    <name evidence="2" type="ORF">BCR42DRAFT_339160</name>
</gene>
<dbReference type="InterPro" id="IPR011989">
    <property type="entry name" value="ARM-like"/>
</dbReference>
<dbReference type="InterPro" id="IPR016024">
    <property type="entry name" value="ARM-type_fold"/>
</dbReference>
<dbReference type="STRING" id="90262.A0A1X2HLX0"/>
<dbReference type="Pfam" id="PF13251">
    <property type="entry name" value="DUF4042"/>
    <property type="match status" value="1"/>
</dbReference>
<keyword evidence="3" id="KW-1185">Reference proteome</keyword>
<organism evidence="2 3">
    <name type="scientific">Absidia repens</name>
    <dbReference type="NCBI Taxonomy" id="90262"/>
    <lineage>
        <taxon>Eukaryota</taxon>
        <taxon>Fungi</taxon>
        <taxon>Fungi incertae sedis</taxon>
        <taxon>Mucoromycota</taxon>
        <taxon>Mucoromycotina</taxon>
        <taxon>Mucoromycetes</taxon>
        <taxon>Mucorales</taxon>
        <taxon>Cunninghamellaceae</taxon>
        <taxon>Absidia</taxon>
    </lineage>
</organism>
<feature type="domain" description="DUF4042" evidence="1">
    <location>
        <begin position="342"/>
        <end position="386"/>
    </location>
</feature>
<dbReference type="EMBL" id="MCGE01000058">
    <property type="protein sequence ID" value="ORY99821.1"/>
    <property type="molecule type" value="Genomic_DNA"/>
</dbReference>
<proteinExistence type="predicted"/>
<feature type="non-terminal residue" evidence="2">
    <location>
        <position position="1"/>
    </location>
</feature>
<dbReference type="OrthoDB" id="422637at2759"/>
<sequence>QIIDLIVMGTNSIPIHHKACSSFCHFIFKQCTKQIRLSSFRASSFEKCMTYLSDGLDSSQVMAEHRVDILRALSALLYENSTNTSKFYSRLTPLLLKYAERSVKPLEIRRMSINCVGNLCAGAGAKLQSYYKDIYQVLLSNLCVVSQTNKGTIMVASSTSLDFTDPAVRKVASSTLRALQLLLSQDRTLVTNPLCDIVDIIHTFVFMHVNVQSYQHLYAMASPSSSSKGKAEEKQLSWRSANSRYLSNGIISSDSEMSDSDGMTFNPRKFRDDAKIRINAVLCLLSIAKTQPKTLYPHWQKFIPDSFSVFLKNHLLASHLSTTPHIITPTTTATIYPLSPILRSDHQPYSLITLLIYDPMVTVRIAACQTLIAMLDGSKQYLSVASGR</sequence>
<evidence type="ECO:0000313" key="3">
    <source>
        <dbReference type="Proteomes" id="UP000193560"/>
    </source>
</evidence>
<reference evidence="2 3" key="1">
    <citation type="submission" date="2016-07" db="EMBL/GenBank/DDBJ databases">
        <title>Pervasive Adenine N6-methylation of Active Genes in Fungi.</title>
        <authorList>
            <consortium name="DOE Joint Genome Institute"/>
            <person name="Mondo S.J."/>
            <person name="Dannebaum R.O."/>
            <person name="Kuo R.C."/>
            <person name="Labutti K."/>
            <person name="Haridas S."/>
            <person name="Kuo A."/>
            <person name="Salamov A."/>
            <person name="Ahrendt S.R."/>
            <person name="Lipzen A."/>
            <person name="Sullivan W."/>
            <person name="Andreopoulos W.B."/>
            <person name="Clum A."/>
            <person name="Lindquist E."/>
            <person name="Daum C."/>
            <person name="Ramamoorthy G.K."/>
            <person name="Gryganskyi A."/>
            <person name="Culley D."/>
            <person name="Magnuson J.K."/>
            <person name="James T.Y."/>
            <person name="O'Malley M.A."/>
            <person name="Stajich J.E."/>
            <person name="Spatafora J.W."/>
            <person name="Visel A."/>
            <person name="Grigoriev I.V."/>
        </authorList>
    </citation>
    <scope>NUCLEOTIDE SEQUENCE [LARGE SCALE GENOMIC DNA]</scope>
    <source>
        <strain evidence="2 3">NRRL 1336</strain>
    </source>
</reference>
<protein>
    <recommendedName>
        <fullName evidence="1">DUF4042 domain-containing protein</fullName>
    </recommendedName>
</protein>
<dbReference type="PANTHER" id="PTHR13366">
    <property type="entry name" value="MALARIA ANTIGEN-RELATED"/>
    <property type="match status" value="1"/>
</dbReference>
<dbReference type="Proteomes" id="UP000193560">
    <property type="component" value="Unassembled WGS sequence"/>
</dbReference>
<dbReference type="SUPFAM" id="SSF48371">
    <property type="entry name" value="ARM repeat"/>
    <property type="match status" value="1"/>
</dbReference>
<accession>A0A1X2HLX0</accession>
<name>A0A1X2HLX0_9FUNG</name>
<dbReference type="InterPro" id="IPR052107">
    <property type="entry name" value="HEAT6"/>
</dbReference>
<evidence type="ECO:0000259" key="1">
    <source>
        <dbReference type="Pfam" id="PF13251"/>
    </source>
</evidence>
<dbReference type="PANTHER" id="PTHR13366:SF0">
    <property type="entry name" value="HEAT REPEAT-CONTAINING PROTEIN 6"/>
    <property type="match status" value="1"/>
</dbReference>
<dbReference type="InterPro" id="IPR025283">
    <property type="entry name" value="DUF4042"/>
</dbReference>
<dbReference type="AlphaFoldDB" id="A0A1X2HLX0"/>